<evidence type="ECO:0000256" key="5">
    <source>
        <dbReference type="ARBA" id="ARBA00022692"/>
    </source>
</evidence>
<evidence type="ECO:0000256" key="8">
    <source>
        <dbReference type="ARBA" id="ARBA00023136"/>
    </source>
</evidence>
<keyword evidence="10" id="KW-0675">Receptor</keyword>
<dbReference type="GO" id="GO:0007608">
    <property type="term" value="P:sensory perception of smell"/>
    <property type="evidence" value="ECO:0007669"/>
    <property type="project" value="UniProtKB-KW"/>
</dbReference>
<evidence type="ECO:0000256" key="13">
    <source>
        <dbReference type="SAM" id="Phobius"/>
    </source>
</evidence>
<keyword evidence="6" id="KW-0552">Olfaction</keyword>
<feature type="region of interest" description="Disordered" evidence="12">
    <location>
        <begin position="1"/>
        <end position="36"/>
    </location>
</feature>
<evidence type="ECO:0000313" key="15">
    <source>
        <dbReference type="Proteomes" id="UP000466442"/>
    </source>
</evidence>
<evidence type="ECO:0000256" key="12">
    <source>
        <dbReference type="SAM" id="MobiDB-lite"/>
    </source>
</evidence>
<dbReference type="AlphaFoldDB" id="A0A8S9XAI0"/>
<keyword evidence="4" id="KW-0716">Sensory transduction</keyword>
<feature type="transmembrane region" description="Helical" evidence="13">
    <location>
        <begin position="678"/>
        <end position="697"/>
    </location>
</feature>
<comment type="similarity">
    <text evidence="2">Belongs to the CD36 family.</text>
</comment>
<keyword evidence="3" id="KW-1003">Cell membrane</keyword>
<dbReference type="GO" id="GO:0005737">
    <property type="term" value="C:cytoplasm"/>
    <property type="evidence" value="ECO:0007669"/>
    <property type="project" value="TreeGrafter"/>
</dbReference>
<protein>
    <recommendedName>
        <fullName evidence="16">Sensory neuron membrane protein 1</fullName>
    </recommendedName>
</protein>
<feature type="compositionally biased region" description="Basic and acidic residues" evidence="12">
    <location>
        <begin position="1"/>
        <end position="15"/>
    </location>
</feature>
<organism evidence="14 15">
    <name type="scientific">Apolygus lucorum</name>
    <name type="common">Small green plant bug</name>
    <name type="synonym">Lygocoris lucorum</name>
    <dbReference type="NCBI Taxonomy" id="248454"/>
    <lineage>
        <taxon>Eukaryota</taxon>
        <taxon>Metazoa</taxon>
        <taxon>Ecdysozoa</taxon>
        <taxon>Arthropoda</taxon>
        <taxon>Hexapoda</taxon>
        <taxon>Insecta</taxon>
        <taxon>Pterygota</taxon>
        <taxon>Neoptera</taxon>
        <taxon>Paraneoptera</taxon>
        <taxon>Hemiptera</taxon>
        <taxon>Heteroptera</taxon>
        <taxon>Panheteroptera</taxon>
        <taxon>Cimicomorpha</taxon>
        <taxon>Miridae</taxon>
        <taxon>Mirini</taxon>
        <taxon>Apolygus</taxon>
    </lineage>
</organism>
<dbReference type="EMBL" id="WIXP02000009">
    <property type="protein sequence ID" value="KAF6205311.1"/>
    <property type="molecule type" value="Genomic_DNA"/>
</dbReference>
<dbReference type="GO" id="GO:0005886">
    <property type="term" value="C:plasma membrane"/>
    <property type="evidence" value="ECO:0007669"/>
    <property type="project" value="UniProtKB-SubCell"/>
</dbReference>
<comment type="caution">
    <text evidence="14">The sequence shown here is derived from an EMBL/GenBank/DDBJ whole genome shotgun (WGS) entry which is preliminary data.</text>
</comment>
<dbReference type="PANTHER" id="PTHR11923:SF69">
    <property type="entry name" value="SENSORY NEURON MEMBRANE PROTEIN 1"/>
    <property type="match status" value="1"/>
</dbReference>
<dbReference type="Pfam" id="PF01130">
    <property type="entry name" value="CD36"/>
    <property type="match status" value="2"/>
</dbReference>
<dbReference type="OrthoDB" id="10024078at2759"/>
<feature type="region of interest" description="Disordered" evidence="12">
    <location>
        <begin position="537"/>
        <end position="560"/>
    </location>
</feature>
<feature type="compositionally biased region" description="Polar residues" evidence="12">
    <location>
        <begin position="550"/>
        <end position="560"/>
    </location>
</feature>
<evidence type="ECO:0000256" key="4">
    <source>
        <dbReference type="ARBA" id="ARBA00022606"/>
    </source>
</evidence>
<dbReference type="GO" id="GO:0005044">
    <property type="term" value="F:scavenger receptor activity"/>
    <property type="evidence" value="ECO:0007669"/>
    <property type="project" value="TreeGrafter"/>
</dbReference>
<keyword evidence="9" id="KW-1015">Disulfide bond</keyword>
<evidence type="ECO:0000313" key="14">
    <source>
        <dbReference type="EMBL" id="KAF6205311.1"/>
    </source>
</evidence>
<reference evidence="14" key="1">
    <citation type="journal article" date="2021" name="Mol. Ecol. Resour.">
        <title>Apolygus lucorum genome provides insights into omnivorousness and mesophyll feeding.</title>
        <authorList>
            <person name="Liu Y."/>
            <person name="Liu H."/>
            <person name="Wang H."/>
            <person name="Huang T."/>
            <person name="Liu B."/>
            <person name="Yang B."/>
            <person name="Yin L."/>
            <person name="Li B."/>
            <person name="Zhang Y."/>
            <person name="Zhang S."/>
            <person name="Jiang F."/>
            <person name="Zhang X."/>
            <person name="Ren Y."/>
            <person name="Wang B."/>
            <person name="Wang S."/>
            <person name="Lu Y."/>
            <person name="Wu K."/>
            <person name="Fan W."/>
            <person name="Wang G."/>
        </authorList>
    </citation>
    <scope>NUCLEOTIDE SEQUENCE</scope>
    <source>
        <strain evidence="14">12Hb</strain>
    </source>
</reference>
<sequence length="1195" mass="133473">MTSHKSESRMSKMSESKMSQFPRSTKLSREQQGSRAKSPVFMNLMERMREMPTKIKEAPPKKFGKFGAAMVAGGVGFGWVAFPYILSFAISKMVNLAPGGEIHDIWKDIPQSLDFNFWVWNVTNPMEVQRGAKPVLQEVGPYRYIEWKKKVDLVDNPADDEITYSSLNTWYFQKEKSYPLTGDEIVTIPHLPIMSMLLVAEQDFPPAMLTLLNAAIPKIYGRMDSIFLNIKVRDLLFDGYPIDCTSRDLIGRTVCVAVKANSKPLVKNGRNKYLFSVLGTKNGTPEDVRLTVKKGTMNTFDIGKVVKINGSPLNTVWKDECNVLDGTDATIFPPYRSADNISIVAYATDICRSIRGSYIGEGTYNGVKGHQYVVNLGDMSKNPKDACFCVKKCYKKGTVDLTKCQGAPLIGTLPHFYLADESYLDGVIGLKPEPEKHQITFIMEPITGVPLLARKRFQFNVDMHPVQFVNLTKNLRPTLFPVLWVEEALDLGPELMGFLQARLLTNLTLVDIVKWTLIVVGCGIGIMGLIKHQMEKEQQKKHERGASVSPAPSNASQEQLIGQSAFRSDSEFSFKSNEMLMDPSQLTGMSKTTPPPIIPHPHMPTPPEVFTLERSLQERLSPEVGGIPPVEIPPSRLSIVRDMSPINESSVPGVPSEPNPVSGNLVQDWGTMGAPLRLGVTGGVLFLFGSIFGFWGFNKFLNSQIAQTVQLKKGNEMRDNWAKFPIALEFKIYLFNLTNPDEVQEGGKPKVQEVGPYFFYEWKSKGKLEDDPSDDTVSFNMKAVWYFQKDKSEGLTGDEIINIPHPVVFSMIMTVERDKPGALPMLAKALPALFNNLTSPFVSARAMDILFDGLPINCASKEFGPKAVCTLINANPKGLVKKSPELFLFSFFGPKNGTLDEGRFTVKRGINDPKEVGMMVKFNNKTKLDVWSTDECNQLTGTDSTIFPPFIDDSEDIVSFSPDLCRSLGAKFRYKITYKGVPGNHYTADLGDMSANEDEKCYCPTPTTCLKKGALDITKCAGAPIVLTLPHYYLADPSYLDEVEGLHPEEEKHQIFLNFEPITGTPLGARKRLQFNIKSHAVKKIPFMKTLPTTMIPVMWIEEGVELDQKFIDILNANLFRVMKIVGVSKWVMMLLGIGMGGFGAFLYYKRRGAAGGSEKPPTPKTVQESWNRPGSKCERIINIFKIPFKCEYLH</sequence>
<evidence type="ECO:0008006" key="16">
    <source>
        <dbReference type="Google" id="ProtNLM"/>
    </source>
</evidence>
<dbReference type="InterPro" id="IPR002159">
    <property type="entry name" value="CD36_fam"/>
</dbReference>
<name>A0A8S9XAI0_APOLU</name>
<dbReference type="PRINTS" id="PR01609">
    <property type="entry name" value="CD36FAMILY"/>
</dbReference>
<evidence type="ECO:0000256" key="2">
    <source>
        <dbReference type="ARBA" id="ARBA00010532"/>
    </source>
</evidence>
<keyword evidence="5 13" id="KW-0812">Transmembrane</keyword>
<accession>A0A8S9XAI0</accession>
<evidence type="ECO:0000256" key="11">
    <source>
        <dbReference type="ARBA" id="ARBA00023180"/>
    </source>
</evidence>
<comment type="subcellular location">
    <subcellularLocation>
        <location evidence="1">Cell membrane</location>
        <topology evidence="1">Multi-pass membrane protein</topology>
    </subcellularLocation>
</comment>
<keyword evidence="15" id="KW-1185">Reference proteome</keyword>
<keyword evidence="7 13" id="KW-1133">Transmembrane helix</keyword>
<evidence type="ECO:0000256" key="9">
    <source>
        <dbReference type="ARBA" id="ARBA00023157"/>
    </source>
</evidence>
<dbReference type="PANTHER" id="PTHR11923">
    <property type="entry name" value="SCAVENGER RECEPTOR CLASS B TYPE-1 SR-B1"/>
    <property type="match status" value="1"/>
</dbReference>
<feature type="compositionally biased region" description="Polar residues" evidence="12">
    <location>
        <begin position="21"/>
        <end position="35"/>
    </location>
</feature>
<evidence type="ECO:0000256" key="3">
    <source>
        <dbReference type="ARBA" id="ARBA00022475"/>
    </source>
</evidence>
<evidence type="ECO:0000256" key="7">
    <source>
        <dbReference type="ARBA" id="ARBA00022989"/>
    </source>
</evidence>
<evidence type="ECO:0000256" key="6">
    <source>
        <dbReference type="ARBA" id="ARBA00022725"/>
    </source>
</evidence>
<feature type="transmembrane region" description="Helical" evidence="13">
    <location>
        <begin position="1131"/>
        <end position="1149"/>
    </location>
</feature>
<keyword evidence="8 13" id="KW-0472">Membrane</keyword>
<evidence type="ECO:0000256" key="1">
    <source>
        <dbReference type="ARBA" id="ARBA00004651"/>
    </source>
</evidence>
<feature type="transmembrane region" description="Helical" evidence="13">
    <location>
        <begin position="512"/>
        <end position="530"/>
    </location>
</feature>
<proteinExistence type="inferred from homology"/>
<gene>
    <name evidence="14" type="ORF">GE061_019481</name>
</gene>
<keyword evidence="11" id="KW-0325">Glycoprotein</keyword>
<dbReference type="Proteomes" id="UP000466442">
    <property type="component" value="Linkage Group LG9"/>
</dbReference>
<evidence type="ECO:0000256" key="10">
    <source>
        <dbReference type="ARBA" id="ARBA00023170"/>
    </source>
</evidence>